<feature type="non-terminal residue" evidence="1">
    <location>
        <position position="1"/>
    </location>
</feature>
<evidence type="ECO:0000313" key="2">
    <source>
        <dbReference type="Proteomes" id="UP001171299"/>
    </source>
</evidence>
<name>A0ABT8XU75_9GAMM</name>
<comment type="caution">
    <text evidence="1">The sequence shown here is derived from an EMBL/GenBank/DDBJ whole genome shotgun (WGS) entry which is preliminary data.</text>
</comment>
<evidence type="ECO:0000313" key="1">
    <source>
        <dbReference type="EMBL" id="MDO6406459.1"/>
    </source>
</evidence>
<accession>A0ABT8XU75</accession>
<dbReference type="Proteomes" id="UP001171299">
    <property type="component" value="Unassembled WGS sequence"/>
</dbReference>
<organism evidence="1 2">
    <name type="scientific">Pantoea phytobeneficialis</name>
    <dbReference type="NCBI Taxonomy" id="2052056"/>
    <lineage>
        <taxon>Bacteria</taxon>
        <taxon>Pseudomonadati</taxon>
        <taxon>Pseudomonadota</taxon>
        <taxon>Gammaproteobacteria</taxon>
        <taxon>Enterobacterales</taxon>
        <taxon>Erwiniaceae</taxon>
        <taxon>Pantoea</taxon>
    </lineage>
</organism>
<gene>
    <name evidence="1" type="ORF">Q3404_07720</name>
</gene>
<keyword evidence="2" id="KW-1185">Reference proteome</keyword>
<proteinExistence type="predicted"/>
<dbReference type="RefSeq" id="WP_303464521.1">
    <property type="nucleotide sequence ID" value="NZ_JAUOOM010000006.1"/>
</dbReference>
<reference evidence="1" key="1">
    <citation type="submission" date="2023-07" db="EMBL/GenBank/DDBJ databases">
        <title>The extreme plant-growth-promoting properties of Pantoea phytobeneficialis PF55 revealed by functional and genomic analysis.</title>
        <authorList>
            <person name="Nascimento F.X."/>
            <person name="Marcio R.J."/>
        </authorList>
    </citation>
    <scope>NUCLEOTIDE SEQUENCE</scope>
    <source>
        <strain evidence="1">PF55</strain>
    </source>
</reference>
<sequence>SVITTNITRTARWDIARRGNIYAESYHNRKREKASGYIGSNPSELFIINILNDRLNSKT</sequence>
<dbReference type="EMBL" id="JAUOOM010000006">
    <property type="protein sequence ID" value="MDO6406459.1"/>
    <property type="molecule type" value="Genomic_DNA"/>
</dbReference>
<protein>
    <submittedName>
        <fullName evidence="1">Uncharacterized protein</fullName>
    </submittedName>
</protein>